<evidence type="ECO:0000313" key="9">
    <source>
        <dbReference type="EMBL" id="RGR93020.1"/>
    </source>
</evidence>
<keyword evidence="3" id="KW-0633">Potassium transport</keyword>
<dbReference type="PANTHER" id="PTHR43833:SF5">
    <property type="entry name" value="TRK SYSTEM POTASSIUM UPTAKE PROTEIN TRKA"/>
    <property type="match status" value="1"/>
</dbReference>
<dbReference type="Proteomes" id="UP000285864">
    <property type="component" value="Unassembled WGS sequence"/>
</dbReference>
<gene>
    <name evidence="9" type="ORF">DWY20_11915</name>
</gene>
<dbReference type="GO" id="GO:0015079">
    <property type="term" value="F:potassium ion transmembrane transporter activity"/>
    <property type="evidence" value="ECO:0007669"/>
    <property type="project" value="InterPro"/>
</dbReference>
<evidence type="ECO:0000259" key="7">
    <source>
        <dbReference type="PROSITE" id="PS51201"/>
    </source>
</evidence>
<dbReference type="PROSITE" id="PS51202">
    <property type="entry name" value="RCK_C"/>
    <property type="match status" value="2"/>
</dbReference>
<dbReference type="PROSITE" id="PS51201">
    <property type="entry name" value="RCK_N"/>
    <property type="match status" value="2"/>
</dbReference>
<dbReference type="InterPro" id="IPR050721">
    <property type="entry name" value="Trk_Ktr_HKT_K-transport"/>
</dbReference>
<proteinExistence type="predicted"/>
<dbReference type="InterPro" id="IPR036291">
    <property type="entry name" value="NAD(P)-bd_dom_sf"/>
</dbReference>
<dbReference type="PANTHER" id="PTHR43833">
    <property type="entry name" value="POTASSIUM CHANNEL PROTEIN 2-RELATED-RELATED"/>
    <property type="match status" value="1"/>
</dbReference>
<evidence type="ECO:0000259" key="8">
    <source>
        <dbReference type="PROSITE" id="PS51202"/>
    </source>
</evidence>
<dbReference type="SUPFAM" id="SSF51735">
    <property type="entry name" value="NAD(P)-binding Rossmann-fold domains"/>
    <property type="match status" value="2"/>
</dbReference>
<dbReference type="EMBL" id="QRUU01000059">
    <property type="protein sequence ID" value="RGR93020.1"/>
    <property type="molecule type" value="Genomic_DNA"/>
</dbReference>
<keyword evidence="2" id="KW-0813">Transport</keyword>
<dbReference type="InterPro" id="IPR006036">
    <property type="entry name" value="K_uptake_TrkA"/>
</dbReference>
<evidence type="ECO:0000256" key="5">
    <source>
        <dbReference type="ARBA" id="ARBA00023027"/>
    </source>
</evidence>
<keyword evidence="5" id="KW-0520">NAD</keyword>
<dbReference type="InterPro" id="IPR036721">
    <property type="entry name" value="RCK_C_sf"/>
</dbReference>
<dbReference type="Pfam" id="PF02080">
    <property type="entry name" value="TrkA_C"/>
    <property type="match status" value="1"/>
</dbReference>
<dbReference type="PRINTS" id="PR00335">
    <property type="entry name" value="KUPTAKETRKA"/>
</dbReference>
<keyword evidence="10" id="KW-1185">Reference proteome</keyword>
<evidence type="ECO:0000313" key="10">
    <source>
        <dbReference type="Proteomes" id="UP000285864"/>
    </source>
</evidence>
<feature type="domain" description="RCK N-terminal" evidence="7">
    <location>
        <begin position="229"/>
        <end position="346"/>
    </location>
</feature>
<dbReference type="RefSeq" id="WP_118485032.1">
    <property type="nucleotide sequence ID" value="NZ_CAUELD010000044.1"/>
</dbReference>
<reference evidence="9 10" key="1">
    <citation type="submission" date="2018-08" db="EMBL/GenBank/DDBJ databases">
        <title>A genome reference for cultivated species of the human gut microbiota.</title>
        <authorList>
            <person name="Zou Y."/>
            <person name="Xue W."/>
            <person name="Luo G."/>
        </authorList>
    </citation>
    <scope>NUCLEOTIDE SEQUENCE [LARGE SCALE GENOMIC DNA]</scope>
    <source>
        <strain evidence="9 10">AF24-2</strain>
    </source>
</reference>
<keyword evidence="4" id="KW-0630">Potassium</keyword>
<feature type="domain" description="RCK C-terminal" evidence="8">
    <location>
        <begin position="141"/>
        <end position="223"/>
    </location>
</feature>
<organism evidence="9 10">
    <name type="scientific">Phocaeicola coprocola</name>
    <dbReference type="NCBI Taxonomy" id="310298"/>
    <lineage>
        <taxon>Bacteria</taxon>
        <taxon>Pseudomonadati</taxon>
        <taxon>Bacteroidota</taxon>
        <taxon>Bacteroidia</taxon>
        <taxon>Bacteroidales</taxon>
        <taxon>Bacteroidaceae</taxon>
        <taxon>Phocaeicola</taxon>
    </lineage>
</organism>
<dbReference type="NCBIfam" id="NF007038">
    <property type="entry name" value="PRK09496.2-6"/>
    <property type="match status" value="1"/>
</dbReference>
<dbReference type="InterPro" id="IPR006037">
    <property type="entry name" value="RCK_C"/>
</dbReference>
<dbReference type="NCBIfam" id="NF007039">
    <property type="entry name" value="PRK09496.3-2"/>
    <property type="match status" value="1"/>
</dbReference>
<name>A0A412GE10_9BACT</name>
<dbReference type="AlphaFoldDB" id="A0A412GE10"/>
<evidence type="ECO:0000256" key="6">
    <source>
        <dbReference type="ARBA" id="ARBA00023065"/>
    </source>
</evidence>
<protein>
    <recommendedName>
        <fullName evidence="1">Trk system potassium uptake protein TrkA</fullName>
    </recommendedName>
</protein>
<dbReference type="Pfam" id="PF02254">
    <property type="entry name" value="TrkA_N"/>
    <property type="match status" value="2"/>
</dbReference>
<evidence type="ECO:0000256" key="2">
    <source>
        <dbReference type="ARBA" id="ARBA00022448"/>
    </source>
</evidence>
<keyword evidence="6" id="KW-0406">Ion transport</keyword>
<dbReference type="SUPFAM" id="SSF116726">
    <property type="entry name" value="TrkA C-terminal domain-like"/>
    <property type="match status" value="2"/>
</dbReference>
<accession>A0A412GE10</accession>
<feature type="domain" description="RCK N-terminal" evidence="7">
    <location>
        <begin position="1"/>
        <end position="121"/>
    </location>
</feature>
<evidence type="ECO:0000256" key="3">
    <source>
        <dbReference type="ARBA" id="ARBA00022538"/>
    </source>
</evidence>
<dbReference type="InterPro" id="IPR003148">
    <property type="entry name" value="RCK_N"/>
</dbReference>
<sequence>MKIIIAGAGAVGTHLAKLLSGEKQDIILMDDDEERLGRLGSNFDLLAVNISPTSISGLKEAGVAGADLFIAVTPDESRNMTACMLATSLGAKKTVARINNYEYLLPKHKEFFAKLGVDSLIYPEMLAAKEIVDAVKMSWIRQWWEFAGGALVLLGTKMKETAEILNVPLHELGGRNIPFHIVAIKRGSETIIPRGDDTIILNDIVYFTTTKKYIPYIRKIAGKENEADIRNVMIMGGSRIAVRTVQYIPEYMRTKIIESDFNRCNRLTELVDDKVMIINGDGRDMELLLEEGIKNTEAFVALTGNSETNILACLAAKRLGISKTVAEVENIDYISMAESLDIGTVINKKFIAASHIYQMMLDADVSNVKCLTFANADVAEFTVKAGSRITRSQVKDVGLPKGATIGGLIRNGEGILVTGNTTIMENDHVVVFCLGMMIKKLEKFFN</sequence>
<dbReference type="Gene3D" id="3.30.70.1450">
    <property type="entry name" value="Regulator of K+ conductance, C-terminal domain"/>
    <property type="match status" value="2"/>
</dbReference>
<evidence type="ECO:0000256" key="1">
    <source>
        <dbReference type="ARBA" id="ARBA00017378"/>
    </source>
</evidence>
<dbReference type="GO" id="GO:0005886">
    <property type="term" value="C:plasma membrane"/>
    <property type="evidence" value="ECO:0007669"/>
    <property type="project" value="InterPro"/>
</dbReference>
<dbReference type="Gene3D" id="3.40.50.720">
    <property type="entry name" value="NAD(P)-binding Rossmann-like Domain"/>
    <property type="match status" value="2"/>
</dbReference>
<evidence type="ECO:0000256" key="4">
    <source>
        <dbReference type="ARBA" id="ARBA00022958"/>
    </source>
</evidence>
<comment type="caution">
    <text evidence="9">The sequence shown here is derived from an EMBL/GenBank/DDBJ whole genome shotgun (WGS) entry which is preliminary data.</text>
</comment>
<feature type="domain" description="RCK C-terminal" evidence="8">
    <location>
        <begin position="366"/>
        <end position="446"/>
    </location>
</feature>